<proteinExistence type="predicted"/>
<evidence type="ECO:0000313" key="1">
    <source>
        <dbReference type="EMBL" id="QSF43531.1"/>
    </source>
</evidence>
<sequence length="170" mass="17973">MANTIVKIGKMASTNVDAYLKPAQYTAALENGAHVVLGALLTGDLNTYVASTPSSVTTQEVVLVEAPVLIEVEGMRIDLQDPRKFTNAANRPFRTRKLVVGDSFTMSVDGFSSTPTVGQYAVPANGSTKLAPAADLSGNTLLAYKVDLLTNISVGLERVAAYKLTVVRAL</sequence>
<accession>A0ABX7L8D2</accession>
<keyword evidence="2" id="KW-1185">Reference proteome</keyword>
<evidence type="ECO:0000313" key="2">
    <source>
        <dbReference type="Proteomes" id="UP000663452"/>
    </source>
</evidence>
<reference evidence="1 2" key="1">
    <citation type="submission" date="2021-02" db="EMBL/GenBank/DDBJ databases">
        <title>Paenibacillus tianjinensis sp. nov.</title>
        <authorList>
            <person name="Liu H."/>
        </authorList>
    </citation>
    <scope>NUCLEOTIDE SEQUENCE [LARGE SCALE GENOMIC DNA]</scope>
    <source>
        <strain evidence="1 2">TB2019</strain>
    </source>
</reference>
<evidence type="ECO:0008006" key="3">
    <source>
        <dbReference type="Google" id="ProtNLM"/>
    </source>
</evidence>
<protein>
    <recommendedName>
        <fullName evidence="3">Virion structural protein</fullName>
    </recommendedName>
</protein>
<organism evidence="1 2">
    <name type="scientific">Paenibacillus tianjinensis</name>
    <dbReference type="NCBI Taxonomy" id="2810347"/>
    <lineage>
        <taxon>Bacteria</taxon>
        <taxon>Bacillati</taxon>
        <taxon>Bacillota</taxon>
        <taxon>Bacilli</taxon>
        <taxon>Bacillales</taxon>
        <taxon>Paenibacillaceae</taxon>
        <taxon>Paenibacillus</taxon>
    </lineage>
</organism>
<dbReference type="Proteomes" id="UP000663452">
    <property type="component" value="Chromosome"/>
</dbReference>
<gene>
    <name evidence="1" type="ORF">JRJ22_19920</name>
</gene>
<name>A0ABX7L8D2_9BACL</name>
<dbReference type="RefSeq" id="WP_206101164.1">
    <property type="nucleotide sequence ID" value="NZ_CP070969.1"/>
</dbReference>
<dbReference type="EMBL" id="CP070969">
    <property type="protein sequence ID" value="QSF43531.1"/>
    <property type="molecule type" value="Genomic_DNA"/>
</dbReference>